<comment type="caution">
    <text evidence="9">The sequence shown here is derived from an EMBL/GenBank/DDBJ whole genome shotgun (WGS) entry which is preliminary data.</text>
</comment>
<protein>
    <submittedName>
        <fullName evidence="9">Drug/metabolite transporter (DMT)-like permease</fullName>
    </submittedName>
</protein>
<evidence type="ECO:0000259" key="8">
    <source>
        <dbReference type="Pfam" id="PF00892"/>
    </source>
</evidence>
<dbReference type="InterPro" id="IPR050638">
    <property type="entry name" value="AA-Vitamin_Transporters"/>
</dbReference>
<evidence type="ECO:0000256" key="2">
    <source>
        <dbReference type="ARBA" id="ARBA00007362"/>
    </source>
</evidence>
<dbReference type="GO" id="GO:0016020">
    <property type="term" value="C:membrane"/>
    <property type="evidence" value="ECO:0007669"/>
    <property type="project" value="UniProtKB-SubCell"/>
</dbReference>
<comment type="subcellular location">
    <subcellularLocation>
        <location evidence="1">Membrane</location>
        <topology evidence="1">Multi-pass membrane protein</topology>
    </subcellularLocation>
</comment>
<evidence type="ECO:0000256" key="6">
    <source>
        <dbReference type="SAM" id="MobiDB-lite"/>
    </source>
</evidence>
<keyword evidence="5 7" id="KW-0472">Membrane</keyword>
<dbReference type="InterPro" id="IPR037185">
    <property type="entry name" value="EmrE-like"/>
</dbReference>
<feature type="transmembrane region" description="Helical" evidence="7">
    <location>
        <begin position="188"/>
        <end position="206"/>
    </location>
</feature>
<evidence type="ECO:0000256" key="7">
    <source>
        <dbReference type="SAM" id="Phobius"/>
    </source>
</evidence>
<organism evidence="9 10">
    <name type="scientific">Hansschlegelia beijingensis</name>
    <dbReference type="NCBI Taxonomy" id="1133344"/>
    <lineage>
        <taxon>Bacteria</taxon>
        <taxon>Pseudomonadati</taxon>
        <taxon>Pseudomonadota</taxon>
        <taxon>Alphaproteobacteria</taxon>
        <taxon>Hyphomicrobiales</taxon>
        <taxon>Methylopilaceae</taxon>
        <taxon>Hansschlegelia</taxon>
    </lineage>
</organism>
<comment type="similarity">
    <text evidence="2">Belongs to the EamA transporter family.</text>
</comment>
<sequence length="333" mass="34785">MRDAARPGSGDAPTTTDADPEVIVEARPERAGPPWIGYALAAAGAIFFSSKGILIKFAYAEGVDPETLLALRMGLAVPVYVAIGLAAVARTGRPAALDRKTFAAAFAIGLLGYWFASYVDFLGLAYISAPFERLILFTYPLFTVLLGAAFFHQPFRLKALAAFGLSYAGLALVFTKDMQVAGLASARTGSLLVLASAVAFALYQLLAKGYIGRIGPKLFTCIAMTAAALAALLQFALVRDVGVIPTLSGKIWLIAALIAVIGTILPSFLLSAALHRISAQANAAIGTVSPVATLIFAAAFLGERVSSVDVIGTALVLAGVGWFTLSEQRKATR</sequence>
<evidence type="ECO:0000313" key="9">
    <source>
        <dbReference type="EMBL" id="MBB3973149.1"/>
    </source>
</evidence>
<dbReference type="AlphaFoldDB" id="A0A7W6CZJ6"/>
<dbReference type="EMBL" id="JACIDR010000002">
    <property type="protein sequence ID" value="MBB3973149.1"/>
    <property type="molecule type" value="Genomic_DNA"/>
</dbReference>
<evidence type="ECO:0000313" key="10">
    <source>
        <dbReference type="Proteomes" id="UP000528964"/>
    </source>
</evidence>
<dbReference type="InterPro" id="IPR000620">
    <property type="entry name" value="EamA_dom"/>
</dbReference>
<dbReference type="Proteomes" id="UP000528964">
    <property type="component" value="Unassembled WGS sequence"/>
</dbReference>
<feature type="transmembrane region" description="Helical" evidence="7">
    <location>
        <begin position="134"/>
        <end position="152"/>
    </location>
</feature>
<feature type="domain" description="EamA" evidence="8">
    <location>
        <begin position="36"/>
        <end position="174"/>
    </location>
</feature>
<reference evidence="9 10" key="1">
    <citation type="submission" date="2020-08" db="EMBL/GenBank/DDBJ databases">
        <title>Genomic Encyclopedia of Type Strains, Phase IV (KMG-IV): sequencing the most valuable type-strain genomes for metagenomic binning, comparative biology and taxonomic classification.</title>
        <authorList>
            <person name="Goeker M."/>
        </authorList>
    </citation>
    <scope>NUCLEOTIDE SEQUENCE [LARGE SCALE GENOMIC DNA]</scope>
    <source>
        <strain evidence="9 10">DSM 25481</strain>
    </source>
</reference>
<feature type="domain" description="EamA" evidence="8">
    <location>
        <begin position="188"/>
        <end position="322"/>
    </location>
</feature>
<feature type="region of interest" description="Disordered" evidence="6">
    <location>
        <begin position="1"/>
        <end position="21"/>
    </location>
</feature>
<dbReference type="SUPFAM" id="SSF103481">
    <property type="entry name" value="Multidrug resistance efflux transporter EmrE"/>
    <property type="match status" value="2"/>
</dbReference>
<dbReference type="PANTHER" id="PTHR32322:SF2">
    <property type="entry name" value="EAMA DOMAIN-CONTAINING PROTEIN"/>
    <property type="match status" value="1"/>
</dbReference>
<keyword evidence="3 7" id="KW-0812">Transmembrane</keyword>
<gene>
    <name evidence="9" type="ORF">GGR24_001806</name>
</gene>
<feature type="transmembrane region" description="Helical" evidence="7">
    <location>
        <begin position="159"/>
        <end position="176"/>
    </location>
</feature>
<proteinExistence type="inferred from homology"/>
<dbReference type="Pfam" id="PF00892">
    <property type="entry name" value="EamA"/>
    <property type="match status" value="2"/>
</dbReference>
<feature type="transmembrane region" description="Helical" evidence="7">
    <location>
        <begin position="218"/>
        <end position="239"/>
    </location>
</feature>
<feature type="transmembrane region" description="Helical" evidence="7">
    <location>
        <begin position="307"/>
        <end position="325"/>
    </location>
</feature>
<accession>A0A7W6CZJ6</accession>
<evidence type="ECO:0000256" key="1">
    <source>
        <dbReference type="ARBA" id="ARBA00004141"/>
    </source>
</evidence>
<feature type="transmembrane region" description="Helical" evidence="7">
    <location>
        <begin position="281"/>
        <end position="301"/>
    </location>
</feature>
<evidence type="ECO:0000256" key="3">
    <source>
        <dbReference type="ARBA" id="ARBA00022692"/>
    </source>
</evidence>
<feature type="transmembrane region" description="Helical" evidence="7">
    <location>
        <begin position="35"/>
        <end position="57"/>
    </location>
</feature>
<keyword evidence="10" id="KW-1185">Reference proteome</keyword>
<feature type="transmembrane region" description="Helical" evidence="7">
    <location>
        <begin position="251"/>
        <end position="274"/>
    </location>
</feature>
<evidence type="ECO:0000256" key="5">
    <source>
        <dbReference type="ARBA" id="ARBA00023136"/>
    </source>
</evidence>
<dbReference type="RefSeq" id="WP_183394997.1">
    <property type="nucleotide sequence ID" value="NZ_JACIDR010000002.1"/>
</dbReference>
<evidence type="ECO:0000256" key="4">
    <source>
        <dbReference type="ARBA" id="ARBA00022989"/>
    </source>
</evidence>
<name>A0A7W6CZJ6_9HYPH</name>
<keyword evidence="4 7" id="KW-1133">Transmembrane helix</keyword>
<feature type="transmembrane region" description="Helical" evidence="7">
    <location>
        <begin position="101"/>
        <end position="128"/>
    </location>
</feature>
<feature type="transmembrane region" description="Helical" evidence="7">
    <location>
        <begin position="69"/>
        <end position="89"/>
    </location>
</feature>
<dbReference type="PANTHER" id="PTHR32322">
    <property type="entry name" value="INNER MEMBRANE TRANSPORTER"/>
    <property type="match status" value="1"/>
</dbReference>